<organism evidence="1 2">
    <name type="scientific">Anaeromyces robustus</name>
    <dbReference type="NCBI Taxonomy" id="1754192"/>
    <lineage>
        <taxon>Eukaryota</taxon>
        <taxon>Fungi</taxon>
        <taxon>Fungi incertae sedis</taxon>
        <taxon>Chytridiomycota</taxon>
        <taxon>Chytridiomycota incertae sedis</taxon>
        <taxon>Neocallimastigomycetes</taxon>
        <taxon>Neocallimastigales</taxon>
        <taxon>Neocallimastigaceae</taxon>
        <taxon>Anaeromyces</taxon>
    </lineage>
</organism>
<protein>
    <recommendedName>
        <fullName evidence="3">Alpha/beta-hydrolase</fullName>
    </recommendedName>
</protein>
<keyword evidence="2" id="KW-1185">Reference proteome</keyword>
<evidence type="ECO:0000313" key="1">
    <source>
        <dbReference type="EMBL" id="ORX83022.1"/>
    </source>
</evidence>
<sequence length="368" mass="42152">MSESKIDTKVLSGMTETWNVLYGYKYTNIPYDINGKIPNTFKKNDENYNIDIGNVNDGKDYDKTPENVYDLYLPYSVYKDKKIKGIFVFFHGLGSTKNDVEWFCSRYAKCGYVTVAIETTNLENCKDKSIFRTLDETTICLQSMKNKLNQMLSIHTENLKMAIGGISAGGYNALLYAYSMAKKSPIPIKFVINCVAQVTMEPYAWYSLSNIENPLDDLNNSTINKAIKEGRLIPSNNNEFIYLTYMNFFIGNLYTTDQLKAMVNNEGKIITDSPQYKALLKIVEKCFPLYHIQEDSIPTISEYAGKDIGVSVVQCQYLINKLNEKKVPNDLVYMKNGSHYLDDCITDNGIESLRKMHYLILSYAEKYF</sequence>
<proteinExistence type="predicted"/>
<dbReference type="InterPro" id="IPR029058">
    <property type="entry name" value="AB_hydrolase_fold"/>
</dbReference>
<gene>
    <name evidence="1" type="ORF">BCR32DRAFT_308873</name>
</gene>
<accession>A0A1Y1XBB7</accession>
<comment type="caution">
    <text evidence="1">The sequence shown here is derived from an EMBL/GenBank/DDBJ whole genome shotgun (WGS) entry which is preliminary data.</text>
</comment>
<dbReference type="Gene3D" id="3.40.50.1820">
    <property type="entry name" value="alpha/beta hydrolase"/>
    <property type="match status" value="1"/>
</dbReference>
<reference evidence="1 2" key="1">
    <citation type="submission" date="2016-08" db="EMBL/GenBank/DDBJ databases">
        <title>A Parts List for Fungal Cellulosomes Revealed by Comparative Genomics.</title>
        <authorList>
            <consortium name="DOE Joint Genome Institute"/>
            <person name="Haitjema C.H."/>
            <person name="Gilmore S.P."/>
            <person name="Henske J.K."/>
            <person name="Solomon K.V."/>
            <person name="De Groot R."/>
            <person name="Kuo A."/>
            <person name="Mondo S.J."/>
            <person name="Salamov A.A."/>
            <person name="Labutti K."/>
            <person name="Zhao Z."/>
            <person name="Chiniquy J."/>
            <person name="Barry K."/>
            <person name="Brewer H.M."/>
            <person name="Purvine S.O."/>
            <person name="Wright A.T."/>
            <person name="Boxma B."/>
            <person name="Van Alen T."/>
            <person name="Hackstein J.H."/>
            <person name="Baker S.E."/>
            <person name="Grigoriev I.V."/>
            <person name="O'Malley M.A."/>
        </authorList>
    </citation>
    <scope>NUCLEOTIDE SEQUENCE [LARGE SCALE GENOMIC DNA]</scope>
    <source>
        <strain evidence="1 2">S4</strain>
    </source>
</reference>
<reference evidence="1 2" key="2">
    <citation type="submission" date="2016-08" db="EMBL/GenBank/DDBJ databases">
        <title>Pervasive Adenine N6-methylation of Active Genes in Fungi.</title>
        <authorList>
            <consortium name="DOE Joint Genome Institute"/>
            <person name="Mondo S.J."/>
            <person name="Dannebaum R.O."/>
            <person name="Kuo R.C."/>
            <person name="Labutti K."/>
            <person name="Haridas S."/>
            <person name="Kuo A."/>
            <person name="Salamov A."/>
            <person name="Ahrendt S.R."/>
            <person name="Lipzen A."/>
            <person name="Sullivan W."/>
            <person name="Andreopoulos W.B."/>
            <person name="Clum A."/>
            <person name="Lindquist E."/>
            <person name="Daum C."/>
            <person name="Ramamoorthy G.K."/>
            <person name="Gryganskyi A."/>
            <person name="Culley D."/>
            <person name="Magnuson J.K."/>
            <person name="James T.Y."/>
            <person name="O'Malley M.A."/>
            <person name="Stajich J.E."/>
            <person name="Spatafora J.W."/>
            <person name="Visel A."/>
            <person name="Grigoriev I.V."/>
        </authorList>
    </citation>
    <scope>NUCLEOTIDE SEQUENCE [LARGE SCALE GENOMIC DNA]</scope>
    <source>
        <strain evidence="1 2">S4</strain>
    </source>
</reference>
<dbReference type="AlphaFoldDB" id="A0A1Y1XBB7"/>
<evidence type="ECO:0008006" key="3">
    <source>
        <dbReference type="Google" id="ProtNLM"/>
    </source>
</evidence>
<name>A0A1Y1XBB7_9FUNG</name>
<dbReference type="EMBL" id="MCFG01000082">
    <property type="protein sequence ID" value="ORX83022.1"/>
    <property type="molecule type" value="Genomic_DNA"/>
</dbReference>
<dbReference type="Proteomes" id="UP000193944">
    <property type="component" value="Unassembled WGS sequence"/>
</dbReference>
<dbReference type="SUPFAM" id="SSF53474">
    <property type="entry name" value="alpha/beta-Hydrolases"/>
    <property type="match status" value="1"/>
</dbReference>
<evidence type="ECO:0000313" key="2">
    <source>
        <dbReference type="Proteomes" id="UP000193944"/>
    </source>
</evidence>